<proteinExistence type="predicted"/>
<feature type="region of interest" description="Disordered" evidence="1">
    <location>
        <begin position="48"/>
        <end position="74"/>
    </location>
</feature>
<protein>
    <submittedName>
        <fullName evidence="2">Uncharacterized protein</fullName>
    </submittedName>
</protein>
<gene>
    <name evidence="2" type="ORF">AWP47_19850</name>
</gene>
<sequence>MNRLTISPRYEGCFKSVARNAISNEINGIGDLRRDACPRSHKIAGAASIPGYKLRKPQTETPDDAHSESLFCPH</sequence>
<dbReference type="AlphaFoldDB" id="A0A854BXM4"/>
<comment type="caution">
    <text evidence="2">The sequence shown here is derived from an EMBL/GenBank/DDBJ whole genome shotgun (WGS) entry which is preliminary data.</text>
</comment>
<evidence type="ECO:0000256" key="1">
    <source>
        <dbReference type="SAM" id="MobiDB-lite"/>
    </source>
</evidence>
<name>A0A854BXM4_ECOLX</name>
<dbReference type="Proteomes" id="UP000185794">
    <property type="component" value="Unassembled WGS sequence"/>
</dbReference>
<organism evidence="2 3">
    <name type="scientific">Escherichia coli</name>
    <dbReference type="NCBI Taxonomy" id="562"/>
    <lineage>
        <taxon>Bacteria</taxon>
        <taxon>Pseudomonadati</taxon>
        <taxon>Pseudomonadota</taxon>
        <taxon>Gammaproteobacteria</taxon>
        <taxon>Enterobacterales</taxon>
        <taxon>Enterobacteriaceae</taxon>
        <taxon>Escherichia</taxon>
    </lineage>
</organism>
<evidence type="ECO:0000313" key="2">
    <source>
        <dbReference type="EMBL" id="OKV07199.1"/>
    </source>
</evidence>
<reference evidence="2 3" key="1">
    <citation type="journal article" date="2017" name="Front. Cell. Infect. Microbiol.">
        <title>Chaperone-usher pili loci of human colonization factor-negative enterotoxigenic Escherichia coli.</title>
        <authorList>
            <person name="Del Canto F."/>
            <person name="Vidal R."/>
            <person name="Stine O.C."/>
            <person name="Pop M."/>
        </authorList>
    </citation>
    <scope>NUCLEOTIDE SEQUENCE [LARGE SCALE GENOMIC DNA]</scope>
    <source>
        <strain evidence="2 3">700324</strain>
    </source>
</reference>
<dbReference type="EMBL" id="LRKC01000152">
    <property type="protein sequence ID" value="OKV07199.1"/>
    <property type="molecule type" value="Genomic_DNA"/>
</dbReference>
<accession>A0A854BXM4</accession>
<evidence type="ECO:0000313" key="3">
    <source>
        <dbReference type="Proteomes" id="UP000185794"/>
    </source>
</evidence>